<gene>
    <name evidence="1" type="ORF">BCR32DRAFT_278129</name>
</gene>
<reference evidence="1 2" key="2">
    <citation type="submission" date="2016-08" db="EMBL/GenBank/DDBJ databases">
        <title>Pervasive Adenine N6-methylation of Active Genes in Fungi.</title>
        <authorList>
            <consortium name="DOE Joint Genome Institute"/>
            <person name="Mondo S.J."/>
            <person name="Dannebaum R.O."/>
            <person name="Kuo R.C."/>
            <person name="Labutti K."/>
            <person name="Haridas S."/>
            <person name="Kuo A."/>
            <person name="Salamov A."/>
            <person name="Ahrendt S.R."/>
            <person name="Lipzen A."/>
            <person name="Sullivan W."/>
            <person name="Andreopoulos W.B."/>
            <person name="Clum A."/>
            <person name="Lindquist E."/>
            <person name="Daum C."/>
            <person name="Ramamoorthy G.K."/>
            <person name="Gryganskyi A."/>
            <person name="Culley D."/>
            <person name="Magnuson J.K."/>
            <person name="James T.Y."/>
            <person name="O'Malley M.A."/>
            <person name="Stajich J.E."/>
            <person name="Spatafora J.W."/>
            <person name="Visel A."/>
            <person name="Grigoriev I.V."/>
        </authorList>
    </citation>
    <scope>NUCLEOTIDE SEQUENCE [LARGE SCALE GENOMIC DNA]</scope>
    <source>
        <strain evidence="1 2">S4</strain>
    </source>
</reference>
<name>A0A1Y1XC95_9FUNG</name>
<proteinExistence type="predicted"/>
<evidence type="ECO:0000313" key="2">
    <source>
        <dbReference type="Proteomes" id="UP000193944"/>
    </source>
</evidence>
<dbReference type="AlphaFoldDB" id="A0A1Y1XC95"/>
<keyword evidence="2" id="KW-1185">Reference proteome</keyword>
<comment type="caution">
    <text evidence="1">The sequence shown here is derived from an EMBL/GenBank/DDBJ whole genome shotgun (WGS) entry which is preliminary data.</text>
</comment>
<dbReference type="EMBL" id="MCFG01000075">
    <property type="protein sequence ID" value="ORX83343.1"/>
    <property type="molecule type" value="Genomic_DNA"/>
</dbReference>
<organism evidence="1 2">
    <name type="scientific">Anaeromyces robustus</name>
    <dbReference type="NCBI Taxonomy" id="1754192"/>
    <lineage>
        <taxon>Eukaryota</taxon>
        <taxon>Fungi</taxon>
        <taxon>Fungi incertae sedis</taxon>
        <taxon>Chytridiomycota</taxon>
        <taxon>Chytridiomycota incertae sedis</taxon>
        <taxon>Neocallimastigomycetes</taxon>
        <taxon>Neocallimastigales</taxon>
        <taxon>Neocallimastigaceae</taxon>
        <taxon>Anaeromyces</taxon>
    </lineage>
</organism>
<protein>
    <submittedName>
        <fullName evidence="1">Uncharacterized protein</fullName>
    </submittedName>
</protein>
<reference evidence="1 2" key="1">
    <citation type="submission" date="2016-08" db="EMBL/GenBank/DDBJ databases">
        <title>A Parts List for Fungal Cellulosomes Revealed by Comparative Genomics.</title>
        <authorList>
            <consortium name="DOE Joint Genome Institute"/>
            <person name="Haitjema C.H."/>
            <person name="Gilmore S.P."/>
            <person name="Henske J.K."/>
            <person name="Solomon K.V."/>
            <person name="De Groot R."/>
            <person name="Kuo A."/>
            <person name="Mondo S.J."/>
            <person name="Salamov A.A."/>
            <person name="Labutti K."/>
            <person name="Zhao Z."/>
            <person name="Chiniquy J."/>
            <person name="Barry K."/>
            <person name="Brewer H.M."/>
            <person name="Purvine S.O."/>
            <person name="Wright A.T."/>
            <person name="Boxma B."/>
            <person name="Van Alen T."/>
            <person name="Hackstein J.H."/>
            <person name="Baker S.E."/>
            <person name="Grigoriev I.V."/>
            <person name="O'Malley M.A."/>
        </authorList>
    </citation>
    <scope>NUCLEOTIDE SEQUENCE [LARGE SCALE GENOMIC DNA]</scope>
    <source>
        <strain evidence="1 2">S4</strain>
    </source>
</reference>
<accession>A0A1Y1XC95</accession>
<sequence length="70" mass="8413">MKKTNLKLKIFIFFHRNISHNMLHNNNNNNNNTINEILYVFLLEPDTNRTAIINDYKETHKNLTNEKARN</sequence>
<dbReference type="Proteomes" id="UP000193944">
    <property type="component" value="Unassembled WGS sequence"/>
</dbReference>
<evidence type="ECO:0000313" key="1">
    <source>
        <dbReference type="EMBL" id="ORX83343.1"/>
    </source>
</evidence>